<accession>A0A3L8PUI7</accession>
<evidence type="ECO:0000313" key="2">
    <source>
        <dbReference type="EMBL" id="RLV58479.1"/>
    </source>
</evidence>
<dbReference type="InterPro" id="IPR002901">
    <property type="entry name" value="MGlyc_endo_b_GlcNAc-like_dom"/>
</dbReference>
<dbReference type="GO" id="GO:0004040">
    <property type="term" value="F:amidase activity"/>
    <property type="evidence" value="ECO:0007669"/>
    <property type="project" value="InterPro"/>
</dbReference>
<dbReference type="Gene3D" id="1.10.530.10">
    <property type="match status" value="1"/>
</dbReference>
<dbReference type="Proteomes" id="UP000281474">
    <property type="component" value="Unassembled WGS sequence"/>
</dbReference>
<dbReference type="Pfam" id="PF01832">
    <property type="entry name" value="Glucosaminidase"/>
    <property type="match status" value="1"/>
</dbReference>
<feature type="domain" description="Mannosyl-glycoprotein endo-beta-N-acetylglucosamidase-like" evidence="1">
    <location>
        <begin position="113"/>
        <end position="254"/>
    </location>
</feature>
<dbReference type="RefSeq" id="WP_121840215.1">
    <property type="nucleotide sequence ID" value="NZ_ML014819.1"/>
</dbReference>
<dbReference type="AlphaFoldDB" id="A0A3L8PUI7"/>
<protein>
    <submittedName>
        <fullName evidence="2">Glucosaminidase</fullName>
    </submittedName>
</protein>
<evidence type="ECO:0000313" key="3">
    <source>
        <dbReference type="Proteomes" id="UP000281474"/>
    </source>
</evidence>
<gene>
    <name evidence="2" type="ORF">D5018_17160</name>
</gene>
<reference evidence="2 3" key="1">
    <citation type="submission" date="2018-09" db="EMBL/GenBank/DDBJ databases">
        <title>Phylogeny of the Shewanellaceae, and recommendation for two new genera, Pseudoshewanella and Parashewanella.</title>
        <authorList>
            <person name="Wang G."/>
        </authorList>
    </citation>
    <scope>NUCLEOTIDE SEQUENCE [LARGE SCALE GENOMIC DNA]</scope>
    <source>
        <strain evidence="2 3">C51</strain>
    </source>
</reference>
<dbReference type="OrthoDB" id="9788155at2"/>
<sequence>MRTGKAGKYILALGTSVVLLYGLRVVLISTQNTDTNQEPDLIKKNQIPPQVQPFPDFASIQEVSKRKEAFFNFIRPAVRKQNQLIRSDRSFLFRVKKQLDAGDTLDSGTQSKLTRIANKYNFNFQRFNEQAFSDLLSRVDTIPESLVLVQAANESGWGTSRFAKEGFNFFGQWCFVKGCGLVPNSRQEGLTHEVAVFKSVDASIASYMNNLNTNSAYDLFRRIRADLRSQGDKPTAAKLVYGLINYSERQEDYIDELLSMLRHNKQYLDVKNVEKTISK</sequence>
<name>A0A3L8PUI7_9GAMM</name>
<dbReference type="PANTHER" id="PTHR40572">
    <property type="entry name" value="PROTEIN BAX"/>
    <property type="match status" value="1"/>
</dbReference>
<evidence type="ECO:0000259" key="1">
    <source>
        <dbReference type="SMART" id="SM00047"/>
    </source>
</evidence>
<dbReference type="InterPro" id="IPR053195">
    <property type="entry name" value="Bax-like"/>
</dbReference>
<dbReference type="SMART" id="SM00047">
    <property type="entry name" value="LYZ2"/>
    <property type="match status" value="1"/>
</dbReference>
<organism evidence="2 3">
    <name type="scientific">Parashewanella curva</name>
    <dbReference type="NCBI Taxonomy" id="2338552"/>
    <lineage>
        <taxon>Bacteria</taxon>
        <taxon>Pseudomonadati</taxon>
        <taxon>Pseudomonadota</taxon>
        <taxon>Gammaproteobacteria</taxon>
        <taxon>Alteromonadales</taxon>
        <taxon>Shewanellaceae</taxon>
        <taxon>Parashewanella</taxon>
    </lineage>
</organism>
<proteinExistence type="predicted"/>
<dbReference type="EMBL" id="QZEI01000070">
    <property type="protein sequence ID" value="RLV58479.1"/>
    <property type="molecule type" value="Genomic_DNA"/>
</dbReference>
<comment type="caution">
    <text evidence="2">The sequence shown here is derived from an EMBL/GenBank/DDBJ whole genome shotgun (WGS) entry which is preliminary data.</text>
</comment>
<dbReference type="PANTHER" id="PTHR40572:SF1">
    <property type="entry name" value="PROTEIN BAX"/>
    <property type="match status" value="1"/>
</dbReference>
<keyword evidence="3" id="KW-1185">Reference proteome</keyword>